<proteinExistence type="predicted"/>
<dbReference type="RefSeq" id="WP_386731803.1">
    <property type="nucleotide sequence ID" value="NZ_JBHSTP010000003.1"/>
</dbReference>
<protein>
    <submittedName>
        <fullName evidence="2">MarR family winged helix-turn-helix transcriptional regulator</fullName>
    </submittedName>
</protein>
<dbReference type="EMBL" id="JBHSTP010000003">
    <property type="protein sequence ID" value="MFC6356797.1"/>
    <property type="molecule type" value="Genomic_DNA"/>
</dbReference>
<dbReference type="InterPro" id="IPR036390">
    <property type="entry name" value="WH_DNA-bd_sf"/>
</dbReference>
<dbReference type="SMART" id="SM00347">
    <property type="entry name" value="HTH_MARR"/>
    <property type="match status" value="1"/>
</dbReference>
<gene>
    <name evidence="2" type="ORF">ACFQB0_11845</name>
</gene>
<dbReference type="Proteomes" id="UP001596306">
    <property type="component" value="Unassembled WGS sequence"/>
</dbReference>
<reference evidence="3" key="1">
    <citation type="journal article" date="2019" name="Int. J. Syst. Evol. Microbiol.">
        <title>The Global Catalogue of Microorganisms (GCM) 10K type strain sequencing project: providing services to taxonomists for standard genome sequencing and annotation.</title>
        <authorList>
            <consortium name="The Broad Institute Genomics Platform"/>
            <consortium name="The Broad Institute Genome Sequencing Center for Infectious Disease"/>
            <person name="Wu L."/>
            <person name="Ma J."/>
        </authorList>
    </citation>
    <scope>NUCLEOTIDE SEQUENCE [LARGE SCALE GENOMIC DNA]</scope>
    <source>
        <strain evidence="3">CCUG 43304</strain>
    </source>
</reference>
<dbReference type="InterPro" id="IPR036388">
    <property type="entry name" value="WH-like_DNA-bd_sf"/>
</dbReference>
<dbReference type="InterPro" id="IPR039422">
    <property type="entry name" value="MarR/SlyA-like"/>
</dbReference>
<name>A0ABW1VIU5_9MICO</name>
<accession>A0ABW1VIU5</accession>
<evidence type="ECO:0000313" key="3">
    <source>
        <dbReference type="Proteomes" id="UP001596306"/>
    </source>
</evidence>
<dbReference type="Pfam" id="PF12802">
    <property type="entry name" value="MarR_2"/>
    <property type="match status" value="1"/>
</dbReference>
<dbReference type="PANTHER" id="PTHR33164">
    <property type="entry name" value="TRANSCRIPTIONAL REGULATOR, MARR FAMILY"/>
    <property type="match status" value="1"/>
</dbReference>
<feature type="domain" description="HTH marR-type" evidence="1">
    <location>
        <begin position="4"/>
        <end position="138"/>
    </location>
</feature>
<dbReference type="InterPro" id="IPR000835">
    <property type="entry name" value="HTH_MarR-typ"/>
</dbReference>
<sequence>MDLRDLPSFTLRRATHLLDRVADRLLQREFGLSYSLFLVLLALADGGRAKQTDIADSLDVSRASITARVRELGRRGLVAVCQSAEDPRANTVALSPEGERLLGAAWAALENEPDGLEAGVDIDGLAAQLDILIAKAQRHLEHREARRAAH</sequence>
<dbReference type="Gene3D" id="1.10.10.10">
    <property type="entry name" value="Winged helix-like DNA-binding domain superfamily/Winged helix DNA-binding domain"/>
    <property type="match status" value="1"/>
</dbReference>
<evidence type="ECO:0000259" key="1">
    <source>
        <dbReference type="PROSITE" id="PS50995"/>
    </source>
</evidence>
<dbReference type="SUPFAM" id="SSF46785">
    <property type="entry name" value="Winged helix' DNA-binding domain"/>
    <property type="match status" value="1"/>
</dbReference>
<dbReference type="PROSITE" id="PS50995">
    <property type="entry name" value="HTH_MARR_2"/>
    <property type="match status" value="1"/>
</dbReference>
<evidence type="ECO:0000313" key="2">
    <source>
        <dbReference type="EMBL" id="MFC6356797.1"/>
    </source>
</evidence>
<organism evidence="2 3">
    <name type="scientific">Luethyella okanaganae</name>
    <dbReference type="NCBI Taxonomy" id="69372"/>
    <lineage>
        <taxon>Bacteria</taxon>
        <taxon>Bacillati</taxon>
        <taxon>Actinomycetota</taxon>
        <taxon>Actinomycetes</taxon>
        <taxon>Micrococcales</taxon>
        <taxon>Microbacteriaceae</taxon>
        <taxon>Luethyella</taxon>
    </lineage>
</organism>
<dbReference type="PANTHER" id="PTHR33164:SF99">
    <property type="entry name" value="MARR FAMILY REGULATORY PROTEIN"/>
    <property type="match status" value="1"/>
</dbReference>
<comment type="caution">
    <text evidence="2">The sequence shown here is derived from an EMBL/GenBank/DDBJ whole genome shotgun (WGS) entry which is preliminary data.</text>
</comment>
<keyword evidence="3" id="KW-1185">Reference proteome</keyword>